<dbReference type="RefSeq" id="WP_077807192.1">
    <property type="nucleotide sequence ID" value="NZ_BJXS01000003.1"/>
</dbReference>
<sequence length="327" mass="34137">MSRKFIRTCSLVAANGNGGTVDLSQLRITFSVVHGVVSTPKTLRARVYNLSDDSAALIKAQYNKAVSLSVGYNGKSDLLFSGDIRQFRFGRESPVDTYLDILAVTNDDWYAEAGMNQSLAEGWTHADVAHAIAQAASDDGITVGTIPAVPGSGGRPKVIYGHARDALRTVAANVSAFGRCDGSTINFFQPAKKSASSNATSAIHLSPTTGLVGIPMQTEGGVQATCLLDPRMVPDAVVAIYSRNDTGHKTTIAQEEVDPGVGVNGGNYTVNADGTASVAGLSATGQYRVAYAEHMGDTRGNDWLTTIMAIDVDSSAVTSQAAISATS</sequence>
<dbReference type="Proteomes" id="UP000188604">
    <property type="component" value="Chromosome"/>
</dbReference>
<protein>
    <submittedName>
        <fullName evidence="1">Uncharacterized protein</fullName>
    </submittedName>
</protein>
<name>A0A1U9KR06_9PROT</name>
<dbReference type="OrthoDB" id="2087522at2"/>
<keyword evidence="2" id="KW-1185">Reference proteome</keyword>
<evidence type="ECO:0000313" key="2">
    <source>
        <dbReference type="Proteomes" id="UP000188604"/>
    </source>
</evidence>
<dbReference type="EMBL" id="CP014691">
    <property type="protein sequence ID" value="AQS88177.1"/>
    <property type="molecule type" value="Genomic_DNA"/>
</dbReference>
<dbReference type="KEGG" id="nch:A0U93_09755"/>
<accession>A0A1U9KR06</accession>
<gene>
    <name evidence="1" type="ORF">A0U93_09755</name>
</gene>
<reference evidence="1 2" key="1">
    <citation type="submission" date="2016-03" db="EMBL/GenBank/DDBJ databases">
        <title>Acetic acid bacteria sequencing.</title>
        <authorList>
            <person name="Brandt J."/>
            <person name="Jakob F."/>
            <person name="Vogel R.F."/>
        </authorList>
    </citation>
    <scope>NUCLEOTIDE SEQUENCE [LARGE SCALE GENOMIC DNA]</scope>
    <source>
        <strain evidence="1 2">NBRC 101099</strain>
    </source>
</reference>
<dbReference type="AlphaFoldDB" id="A0A1U9KR06"/>
<organism evidence="1 2">
    <name type="scientific">Neoasaia chiangmaiensis</name>
    <dbReference type="NCBI Taxonomy" id="320497"/>
    <lineage>
        <taxon>Bacteria</taxon>
        <taxon>Pseudomonadati</taxon>
        <taxon>Pseudomonadota</taxon>
        <taxon>Alphaproteobacteria</taxon>
        <taxon>Acetobacterales</taxon>
        <taxon>Acetobacteraceae</taxon>
        <taxon>Neoasaia</taxon>
    </lineage>
</organism>
<proteinExistence type="predicted"/>
<dbReference type="STRING" id="320497.A0U93_09755"/>
<evidence type="ECO:0000313" key="1">
    <source>
        <dbReference type="EMBL" id="AQS88177.1"/>
    </source>
</evidence>